<organism evidence="3 4">
    <name type="scientific">Microctonus aethiopoides</name>
    <dbReference type="NCBI Taxonomy" id="144406"/>
    <lineage>
        <taxon>Eukaryota</taxon>
        <taxon>Metazoa</taxon>
        <taxon>Ecdysozoa</taxon>
        <taxon>Arthropoda</taxon>
        <taxon>Hexapoda</taxon>
        <taxon>Insecta</taxon>
        <taxon>Pterygota</taxon>
        <taxon>Neoptera</taxon>
        <taxon>Endopterygota</taxon>
        <taxon>Hymenoptera</taxon>
        <taxon>Apocrita</taxon>
        <taxon>Ichneumonoidea</taxon>
        <taxon>Braconidae</taxon>
        <taxon>Euphorinae</taxon>
        <taxon>Microctonus</taxon>
    </lineage>
</organism>
<evidence type="ECO:0000313" key="4">
    <source>
        <dbReference type="Proteomes" id="UP001168990"/>
    </source>
</evidence>
<dbReference type="Pfam" id="PF13837">
    <property type="entry name" value="Myb_DNA-bind_4"/>
    <property type="match status" value="1"/>
</dbReference>
<dbReference type="PANTHER" id="PTHR47595:SF1">
    <property type="entry name" value="MYB_SANT-LIKE DNA-BINDING DOMAIN-CONTAINING PROTEIN"/>
    <property type="match status" value="1"/>
</dbReference>
<feature type="region of interest" description="Disordered" evidence="1">
    <location>
        <begin position="218"/>
        <end position="241"/>
    </location>
</feature>
<dbReference type="Proteomes" id="UP001168990">
    <property type="component" value="Unassembled WGS sequence"/>
</dbReference>
<dbReference type="PANTHER" id="PTHR47595">
    <property type="entry name" value="HEAT SHOCK 70 KDA PROTEIN 14"/>
    <property type="match status" value="1"/>
</dbReference>
<keyword evidence="4" id="KW-1185">Reference proteome</keyword>
<reference evidence="3" key="1">
    <citation type="journal article" date="2023" name="bioRxiv">
        <title>Scaffold-level genome assemblies of two parasitoid biocontrol wasps reveal the parthenogenesis mechanism and an associated novel virus.</title>
        <authorList>
            <person name="Inwood S."/>
            <person name="Skelly J."/>
            <person name="Guhlin J."/>
            <person name="Harrop T."/>
            <person name="Goldson S."/>
            <person name="Dearden P."/>
        </authorList>
    </citation>
    <scope>NUCLEOTIDE SEQUENCE</scope>
    <source>
        <strain evidence="3">Irish</strain>
        <tissue evidence="3">Whole body</tissue>
    </source>
</reference>
<evidence type="ECO:0000256" key="1">
    <source>
        <dbReference type="SAM" id="MobiDB-lite"/>
    </source>
</evidence>
<dbReference type="AlphaFoldDB" id="A0AA39FAA6"/>
<accession>A0AA39FAA6</accession>
<proteinExistence type="predicted"/>
<comment type="caution">
    <text evidence="3">The sequence shown here is derived from an EMBL/GenBank/DDBJ whole genome shotgun (WGS) entry which is preliminary data.</text>
</comment>
<gene>
    <name evidence="3" type="ORF">PV328_004246</name>
</gene>
<dbReference type="Gene3D" id="1.10.10.60">
    <property type="entry name" value="Homeodomain-like"/>
    <property type="match status" value="1"/>
</dbReference>
<name>A0AA39FAA6_9HYME</name>
<protein>
    <recommendedName>
        <fullName evidence="2">Myb/SANT-like DNA-binding domain-containing protein</fullName>
    </recommendedName>
</protein>
<evidence type="ECO:0000313" key="3">
    <source>
        <dbReference type="EMBL" id="KAK0165751.1"/>
    </source>
</evidence>
<feature type="domain" description="Myb/SANT-like DNA-binding" evidence="2">
    <location>
        <begin position="117"/>
        <end position="204"/>
    </location>
</feature>
<evidence type="ECO:0000259" key="2">
    <source>
        <dbReference type="Pfam" id="PF13837"/>
    </source>
</evidence>
<dbReference type="InterPro" id="IPR044822">
    <property type="entry name" value="Myb_DNA-bind_4"/>
</dbReference>
<reference evidence="3" key="2">
    <citation type="submission" date="2023-03" db="EMBL/GenBank/DDBJ databases">
        <authorList>
            <person name="Inwood S.N."/>
            <person name="Skelly J.G."/>
            <person name="Guhlin J."/>
            <person name="Harrop T.W.R."/>
            <person name="Goldson S.G."/>
            <person name="Dearden P.K."/>
        </authorList>
    </citation>
    <scope>NUCLEOTIDE SEQUENCE</scope>
    <source>
        <strain evidence="3">Irish</strain>
        <tissue evidence="3">Whole body</tissue>
    </source>
</reference>
<dbReference type="EMBL" id="JAQQBS010001422">
    <property type="protein sequence ID" value="KAK0165751.1"/>
    <property type="molecule type" value="Genomic_DNA"/>
</dbReference>
<feature type="region of interest" description="Disordered" evidence="1">
    <location>
        <begin position="66"/>
        <end position="89"/>
    </location>
</feature>
<sequence length="241" mass="27459">MWSLRNWRRFRKSRRLKMATEKVTLYDLERDIVVHTFVSPADAQRISTDLGFATELLQKLTNQEASLSIPTDDSHENVGPDTNSESNEKLNSNEVFEIEDSANVNSDVQESEGCLYRWTSPCVMLFLETYKSMEVILHSGTRSQKKISEKIAKELQKKGYDVTEPQCASKLRSLKKSYKSNKDHNSKSGNDRKTWQYFNIMKEIFAKKVWCDPIAVASSTGQTKLSETSDSVGRSDSGYSS</sequence>